<dbReference type="SMART" id="SM00369">
    <property type="entry name" value="LRR_TYP"/>
    <property type="match status" value="4"/>
</dbReference>
<evidence type="ECO:0008006" key="7">
    <source>
        <dbReference type="Google" id="ProtNLM"/>
    </source>
</evidence>
<feature type="coiled-coil region" evidence="3">
    <location>
        <begin position="1777"/>
        <end position="1961"/>
    </location>
</feature>
<feature type="region of interest" description="Disordered" evidence="4">
    <location>
        <begin position="1248"/>
        <end position="1267"/>
    </location>
</feature>
<comment type="caution">
    <text evidence="5">The sequence shown here is derived from an EMBL/GenBank/DDBJ whole genome shotgun (WGS) entry which is preliminary data.</text>
</comment>
<organism evidence="5 6">
    <name type="scientific">Ridgeia piscesae</name>
    <name type="common">Tubeworm</name>
    <dbReference type="NCBI Taxonomy" id="27915"/>
    <lineage>
        <taxon>Eukaryota</taxon>
        <taxon>Metazoa</taxon>
        <taxon>Spiralia</taxon>
        <taxon>Lophotrochozoa</taxon>
        <taxon>Annelida</taxon>
        <taxon>Polychaeta</taxon>
        <taxon>Sedentaria</taxon>
        <taxon>Canalipalpata</taxon>
        <taxon>Sabellida</taxon>
        <taxon>Siboglinidae</taxon>
        <taxon>Ridgeia</taxon>
    </lineage>
</organism>
<feature type="coiled-coil region" evidence="3">
    <location>
        <begin position="1545"/>
        <end position="1656"/>
    </location>
</feature>
<evidence type="ECO:0000256" key="3">
    <source>
        <dbReference type="SAM" id="Coils"/>
    </source>
</evidence>
<dbReference type="Gene3D" id="3.80.10.10">
    <property type="entry name" value="Ribonuclease Inhibitor"/>
    <property type="match status" value="2"/>
</dbReference>
<evidence type="ECO:0000256" key="4">
    <source>
        <dbReference type="SAM" id="MobiDB-lite"/>
    </source>
</evidence>
<dbReference type="SMART" id="SM00365">
    <property type="entry name" value="LRR_SD22"/>
    <property type="match status" value="4"/>
</dbReference>
<protein>
    <recommendedName>
        <fullName evidence="7">Centriolin</fullName>
    </recommendedName>
</protein>
<feature type="coiled-coil region" evidence="3">
    <location>
        <begin position="1395"/>
        <end position="1499"/>
    </location>
</feature>
<proteinExistence type="predicted"/>
<feature type="compositionally biased region" description="Gly residues" evidence="4">
    <location>
        <begin position="983"/>
        <end position="995"/>
    </location>
</feature>
<feature type="compositionally biased region" description="Low complexity" evidence="4">
    <location>
        <begin position="882"/>
        <end position="901"/>
    </location>
</feature>
<evidence type="ECO:0000313" key="6">
    <source>
        <dbReference type="Proteomes" id="UP001209878"/>
    </source>
</evidence>
<dbReference type="PANTHER" id="PTHR45973:SF36">
    <property type="entry name" value="CENTRIOLIN"/>
    <property type="match status" value="1"/>
</dbReference>
<accession>A0AAD9KTS8</accession>
<dbReference type="InterPro" id="IPR003591">
    <property type="entry name" value="Leu-rich_rpt_typical-subtyp"/>
</dbReference>
<gene>
    <name evidence="5" type="ORF">NP493_614g00022</name>
</gene>
<feature type="coiled-coil region" evidence="3">
    <location>
        <begin position="1005"/>
        <end position="1063"/>
    </location>
</feature>
<feature type="coiled-coil region" evidence="3">
    <location>
        <begin position="210"/>
        <end position="286"/>
    </location>
</feature>
<feature type="coiled-coil region" evidence="3">
    <location>
        <begin position="393"/>
        <end position="481"/>
    </location>
</feature>
<feature type="region of interest" description="Disordered" evidence="4">
    <location>
        <begin position="971"/>
        <end position="1000"/>
    </location>
</feature>
<reference evidence="5" key="1">
    <citation type="journal article" date="2023" name="Mol. Biol. Evol.">
        <title>Third-Generation Sequencing Reveals the Adaptive Role of the Epigenome in Three Deep-Sea Polychaetes.</title>
        <authorList>
            <person name="Perez M."/>
            <person name="Aroh O."/>
            <person name="Sun Y."/>
            <person name="Lan Y."/>
            <person name="Juniper S.K."/>
            <person name="Young C.R."/>
            <person name="Angers B."/>
            <person name="Qian P.Y."/>
        </authorList>
    </citation>
    <scope>NUCLEOTIDE SEQUENCE</scope>
    <source>
        <strain evidence="5">R07B-5</strain>
    </source>
</reference>
<dbReference type="PANTHER" id="PTHR45973">
    <property type="entry name" value="PROTEIN PHOSPHATASE 1 REGULATORY SUBUNIT SDS22-RELATED"/>
    <property type="match status" value="1"/>
</dbReference>
<feature type="region of interest" description="Disordered" evidence="4">
    <location>
        <begin position="676"/>
        <end position="715"/>
    </location>
</feature>
<name>A0AAD9KTS8_RIDPI</name>
<feature type="region of interest" description="Disordered" evidence="4">
    <location>
        <begin position="1350"/>
        <end position="1382"/>
    </location>
</feature>
<dbReference type="InterPro" id="IPR050576">
    <property type="entry name" value="Cilia_flagella_integrity"/>
</dbReference>
<feature type="compositionally biased region" description="Basic and acidic residues" evidence="4">
    <location>
        <begin position="686"/>
        <end position="697"/>
    </location>
</feature>
<keyword evidence="2" id="KW-0677">Repeat</keyword>
<evidence type="ECO:0000256" key="1">
    <source>
        <dbReference type="ARBA" id="ARBA00022614"/>
    </source>
</evidence>
<feature type="compositionally biased region" description="Basic and acidic residues" evidence="4">
    <location>
        <begin position="705"/>
        <end position="715"/>
    </location>
</feature>
<feature type="region of interest" description="Disordered" evidence="4">
    <location>
        <begin position="874"/>
        <end position="901"/>
    </location>
</feature>
<dbReference type="Proteomes" id="UP001209878">
    <property type="component" value="Unassembled WGS sequence"/>
</dbReference>
<sequence length="2051" mass="232862">MNGDIDSNESAMKQRKGAGGSHVGVRYITEDLIRKLTKQEHLAQITSLNLTLSKNNGKKIKYIENLECLKKLQTLSLSCNMIEKIEKLEKLTQLRELNVSFNSLTKIENLQTLTSLQTLNLSGNQIEHIPNWLPKKLKALRTLRIAKNNIQSLQEFSKLRPLRDLTQLTVAENPVTQLSHCRAFLIFHLRTVSVLDGQEVTEDERNAAHSRFALEELEALTEQLQEQEVAYEQLEESHNKSLQELKSCDHKSRDTNVQLKKFVNKVADLELELDTKNDLLKKKTSQLTAACQKHYELEQEVAFYKIDHKFDSLARPKPPTPDSGDSADDGLIGGESPYFGKGRFQQNMYARESVANSNGHAVPLTYGSMNGARTAPRATAELEAMHAVLDKELAEKRCAIEQAQQHLQHLQQELAMTRDNIADATEELQKMSVMFTEDDKQEMRNRLKTKISMVHQLKAEADRTEAEMQRTEDEIVSHEKGIGQLRGRLRRMGSKDSLYNEVKREVADRETQLDLSTQEYQALQSQLEHMLATIARETMEIKKLEQELREAQVVQNEEMKQELESIIGGLQSYLTTVRHKSEGQRDEYAGLVREHEDILEQLRETNKQKAVAEAQAAQAALLRERLVEVELSLDGERQQNVSLRQQLNDSQLREEEEDEMLRRLQDAVTEVERLKSALNETANRSQAERDNYERELQDQDQQLKQAKDRARQANSREDEIHNLHHTLADIQRANARLQDQVYGLQQKLKDQTDTSVNPEDLKQRLGAFTRALCTGQTGELGIQVGEDDPVGEALVELQGKVQRELDKSAEAAVHAMQDKFTESRTQERLMAEGVIQALIEEERRETGRMKTEIDRLRSQLQREHMAAQERPIPVRLLQPSKTTSSGSATSLSTVASSTDDTSTVLSSQWSEKRHQMYQLMTPDEQDLFDELQREIEELRKLLGGKKNQHAVDKVTQAEKTAERLLDMIASRRASEKTRSSQGTGMGQVSGSGSNGRQGREVDPRLHQAAKDLARAQEHIEFLQSRLRDHNHALVARHEGSQPAAAARDEINKLYDVLEEQRSEILHLNDVVGDLASQLPGEPGGNEDKLAELERDNVIMRDRLTQQQPHFQNIRGHQVAPPFEGYFNSAAYHQVEGAPPYLDQPSHLPPPSSTSGRPVPTFYGAGGQVVAPPLADQHYGMDMTDAGQLGFDQPGVIAAPGYDQTIPRGTTAGTQYGLMSNGAQSDTAPPGGDPFQPNQQQYQLNQQQFPQNRQQFTQNPPQNQQPVFVQAPGGFVIPTAQGATPAPGQVVQQGTVPQGAGVTFMPPGTPGGQYIVSTPTTTTPIAGPGQVFLQATPDGRTTHPVMFSTPLSPAADLGSGSRPVKGILKKGRSERGQQNETEEDMEEALVCNVPEHHNLEDYANKLQETIRSLKSQLVQYGELSASSSEDSRHVLFVDDIERRALKKLKVELKDRRAELEALDLAVGRQKSQLHHMREVERDLLGKREDAARELKELKRSNMKTRPQRRREFLDGTTIYDVNESDYIYEYEPRSRRPRPDYLSDEIKCLEATLAKRRAELREADRLLLECEADLIDVRKEAKATLRQFEEARASLTSALTDSEELERRAHEAGVNLVRAEDQLRLMQRQNNDLTMRRKDSERMLNEIEAVIAQKDNEFQQADVKLRLATQRGAGLPLAKASGKVADLVADCRIWKRQFPEQRTSAERKLSLAQESDDIMSTKRHELTLLTQRSSSIESCRGSKSELQLLQESTEKRRRQLDSLDTQLEQEIASRRLEIKVVEDKLTDLKTKRKLKEQDVSWDDSELQGDTSEVQEWTTELQHLKRQVEQARAKLLELGVERTTAETAVAKLKREKVQLDEAHRGLHSQVHQLKRTEQQIEERVKNRRLKLERLDGELRQIEAALDEGKDRKGAVDRDLSTVRASVHEHTGELEELHTSLREAEGQVELLEQMEAERQQKTQENFVGLDEKVQNLAREIAKRDAEKDELMTALSRSCEELTSLRTQVSMESSERALRIQQLEDEVMSLRHDLEDRDQIAQYRDQMRLRLRHIL</sequence>
<dbReference type="EMBL" id="JAODUO010000614">
    <property type="protein sequence ID" value="KAK2177182.1"/>
    <property type="molecule type" value="Genomic_DNA"/>
</dbReference>
<dbReference type="SUPFAM" id="SSF52075">
    <property type="entry name" value="Outer arm dynein light chain 1"/>
    <property type="match status" value="1"/>
</dbReference>
<evidence type="ECO:0000313" key="5">
    <source>
        <dbReference type="EMBL" id="KAK2177182.1"/>
    </source>
</evidence>
<dbReference type="InterPro" id="IPR001611">
    <property type="entry name" value="Leu-rich_rpt"/>
</dbReference>
<evidence type="ECO:0000256" key="2">
    <source>
        <dbReference type="ARBA" id="ARBA00022737"/>
    </source>
</evidence>
<dbReference type="Pfam" id="PF14580">
    <property type="entry name" value="LRR_9"/>
    <property type="match status" value="1"/>
</dbReference>
<dbReference type="PROSITE" id="PS51450">
    <property type="entry name" value="LRR"/>
    <property type="match status" value="4"/>
</dbReference>
<feature type="region of interest" description="Disordered" evidence="4">
    <location>
        <begin position="1219"/>
        <end position="1238"/>
    </location>
</feature>
<keyword evidence="1" id="KW-0433">Leucine-rich repeat</keyword>
<keyword evidence="6" id="KW-1185">Reference proteome</keyword>
<dbReference type="InterPro" id="IPR032675">
    <property type="entry name" value="LRR_dom_sf"/>
</dbReference>
<keyword evidence="3" id="KW-0175">Coiled coil</keyword>